<evidence type="ECO:0000256" key="2">
    <source>
        <dbReference type="ARBA" id="ARBA00022737"/>
    </source>
</evidence>
<keyword evidence="11" id="KW-1185">Reference proteome</keyword>
<evidence type="ECO:0000256" key="1">
    <source>
        <dbReference type="ARBA" id="ARBA00022679"/>
    </source>
</evidence>
<proteinExistence type="predicted"/>
<name>A0ABW5RZM4_9BACL</name>
<dbReference type="PROSITE" id="PS00894">
    <property type="entry name" value="HTH_DEOR_1"/>
    <property type="match status" value="1"/>
</dbReference>
<dbReference type="PANTHER" id="PTHR30185:SF18">
    <property type="entry name" value="TRANSCRIPTIONAL REGULATOR MTLR"/>
    <property type="match status" value="1"/>
</dbReference>
<dbReference type="Proteomes" id="UP001597399">
    <property type="component" value="Unassembled WGS sequence"/>
</dbReference>
<feature type="domain" description="HTH deoR-type" evidence="6">
    <location>
        <begin position="6"/>
        <end position="65"/>
    </location>
</feature>
<dbReference type="Gene3D" id="3.40.50.2300">
    <property type="match status" value="1"/>
</dbReference>
<evidence type="ECO:0000259" key="8">
    <source>
        <dbReference type="PROSITE" id="PS51099"/>
    </source>
</evidence>
<dbReference type="InterPro" id="IPR013196">
    <property type="entry name" value="HTH_11"/>
</dbReference>
<organism evidence="10 11">
    <name type="scientific">Sporolactobacillus shoreicorticis</name>
    <dbReference type="NCBI Taxonomy" id="1923877"/>
    <lineage>
        <taxon>Bacteria</taxon>
        <taxon>Bacillati</taxon>
        <taxon>Bacillota</taxon>
        <taxon>Bacilli</taxon>
        <taxon>Bacillales</taxon>
        <taxon>Sporolactobacillaceae</taxon>
        <taxon>Sporolactobacillus</taxon>
    </lineage>
</organism>
<keyword evidence="2" id="KW-0677">Repeat</keyword>
<dbReference type="Gene3D" id="1.10.1790.10">
    <property type="entry name" value="PRD domain"/>
    <property type="match status" value="1"/>
</dbReference>
<evidence type="ECO:0000259" key="7">
    <source>
        <dbReference type="PROSITE" id="PS51094"/>
    </source>
</evidence>
<reference evidence="11" key="1">
    <citation type="journal article" date="2019" name="Int. J. Syst. Evol. Microbiol.">
        <title>The Global Catalogue of Microorganisms (GCM) 10K type strain sequencing project: providing services to taxonomists for standard genome sequencing and annotation.</title>
        <authorList>
            <consortium name="The Broad Institute Genomics Platform"/>
            <consortium name="The Broad Institute Genome Sequencing Center for Infectious Disease"/>
            <person name="Wu L."/>
            <person name="Ma J."/>
        </authorList>
    </citation>
    <scope>NUCLEOTIDE SEQUENCE [LARGE SCALE GENOMIC DNA]</scope>
    <source>
        <strain evidence="11">TISTR 2466</strain>
    </source>
</reference>
<dbReference type="Pfam" id="PF00874">
    <property type="entry name" value="PRD"/>
    <property type="match status" value="1"/>
</dbReference>
<dbReference type="InterPro" id="IPR036095">
    <property type="entry name" value="PTS_EIIB-like_sf"/>
</dbReference>
<dbReference type="InterPro" id="IPR001034">
    <property type="entry name" value="DeoR_HTH"/>
</dbReference>
<keyword evidence="4" id="KW-0238">DNA-binding</keyword>
<dbReference type="EMBL" id="JBHUMQ010000012">
    <property type="protein sequence ID" value="MFD2692931.1"/>
    <property type="molecule type" value="Genomic_DNA"/>
</dbReference>
<comment type="caution">
    <text evidence="10">The sequence shown here is derived from an EMBL/GenBank/DDBJ whole genome shotgun (WGS) entry which is preliminary data.</text>
</comment>
<evidence type="ECO:0000256" key="5">
    <source>
        <dbReference type="ARBA" id="ARBA00023163"/>
    </source>
</evidence>
<dbReference type="SUPFAM" id="SSF55804">
    <property type="entry name" value="Phoshotransferase/anion transport protein"/>
    <property type="match status" value="1"/>
</dbReference>
<dbReference type="InterPro" id="IPR013011">
    <property type="entry name" value="PTS_EIIB_2"/>
</dbReference>
<dbReference type="PROSITE" id="PS51099">
    <property type="entry name" value="PTS_EIIB_TYPE_2"/>
    <property type="match status" value="1"/>
</dbReference>
<dbReference type="Gene3D" id="1.10.10.10">
    <property type="entry name" value="Winged helix-like DNA-binding domain superfamily/Winged helix DNA-binding domain"/>
    <property type="match status" value="2"/>
</dbReference>
<keyword evidence="1" id="KW-0808">Transferase</keyword>
<dbReference type="PROSITE" id="PS51094">
    <property type="entry name" value="PTS_EIIA_TYPE_2"/>
    <property type="match status" value="1"/>
</dbReference>
<keyword evidence="3" id="KW-0805">Transcription regulation</keyword>
<feature type="domain" description="PTS EIIA type-2" evidence="7">
    <location>
        <begin position="491"/>
        <end position="632"/>
    </location>
</feature>
<feature type="domain" description="PRD" evidence="9">
    <location>
        <begin position="279"/>
        <end position="385"/>
    </location>
</feature>
<dbReference type="InterPro" id="IPR036388">
    <property type="entry name" value="WH-like_DNA-bd_sf"/>
</dbReference>
<dbReference type="SUPFAM" id="SSF46785">
    <property type="entry name" value="Winged helix' DNA-binding domain"/>
    <property type="match status" value="1"/>
</dbReference>
<dbReference type="InterPro" id="IPR050661">
    <property type="entry name" value="BglG_antiterminators"/>
</dbReference>
<dbReference type="PANTHER" id="PTHR30185">
    <property type="entry name" value="CRYPTIC BETA-GLUCOSIDE BGL OPERON ANTITERMINATOR"/>
    <property type="match status" value="1"/>
</dbReference>
<dbReference type="SUPFAM" id="SSF52794">
    <property type="entry name" value="PTS system IIB component-like"/>
    <property type="match status" value="1"/>
</dbReference>
<dbReference type="InterPro" id="IPR011608">
    <property type="entry name" value="PRD"/>
</dbReference>
<evidence type="ECO:0000313" key="11">
    <source>
        <dbReference type="Proteomes" id="UP001597399"/>
    </source>
</evidence>
<evidence type="ECO:0000256" key="3">
    <source>
        <dbReference type="ARBA" id="ARBA00023015"/>
    </source>
</evidence>
<protein>
    <submittedName>
        <fullName evidence="10">BglG family transcription antiterminator</fullName>
    </submittedName>
</protein>
<feature type="domain" description="PTS EIIB type-2" evidence="8">
    <location>
        <begin position="390"/>
        <end position="479"/>
    </location>
</feature>
<dbReference type="RefSeq" id="WP_253063588.1">
    <property type="nucleotide sequence ID" value="NZ_JAMXWM010000022.1"/>
</dbReference>
<evidence type="ECO:0000313" key="10">
    <source>
        <dbReference type="EMBL" id="MFD2692931.1"/>
    </source>
</evidence>
<dbReference type="Pfam" id="PF08279">
    <property type="entry name" value="HTH_11"/>
    <property type="match status" value="1"/>
</dbReference>
<evidence type="ECO:0000259" key="6">
    <source>
        <dbReference type="PROSITE" id="PS51000"/>
    </source>
</evidence>
<dbReference type="Pfam" id="PF00359">
    <property type="entry name" value="PTS_EIIA_2"/>
    <property type="match status" value="1"/>
</dbReference>
<keyword evidence="5" id="KW-0804">Transcription</keyword>
<evidence type="ECO:0000259" key="9">
    <source>
        <dbReference type="PROSITE" id="PS51372"/>
    </source>
</evidence>
<accession>A0ABW5RZM4</accession>
<dbReference type="InterPro" id="IPR002178">
    <property type="entry name" value="PTS_EIIA_type-2_dom"/>
</dbReference>
<sequence>MGRWTRNERLSIILNELQSSVSPSTDELAEALSVTKRTIRNDVMLLNHDLKSAGEIQLTDGRYQLIIVNERTIQKAIREIGNMQTDWDTPGNRVKKLAVQLLDAEKPLLIDDLSEQLHVSRSTLNNDLRRLRVTFDGYDLHILGMPNKGIQLSGSEWQKRLYILQNNEHLFDCPPDEEIKDWVHRFAVDNELAEATERSFSRYIGIALRRSATHPLETFNETFSLNDIIGTKEYQKVDTLAGRLKKRCGILPVMERAFLTIPILGRRSPVHPPDAAAASLPESIWQLIDEIGHRVAKQLHIEINFADIERELADHLMFMLNRLIFGVAIHNTLITEVREKYPLAYEMAEIASEVIDARYGIKVTDEELSYLAYYFGIAVIEQEEPLSRIKRIAIVCDTGRGSARIISMQLNKILPEQVEKQLFSSLSVSQEKMKPFDLIFSTVPLPNMPGPVIEVKDIFDEQKLAEKIRKCLALETLNIKSVHPSLSLTSQLFHEDRFFILSGQKSYIENLSVMMDRLEKKRLVDAAFRARILKKERVKATIFDQGIAFPHTINQGSQEIVLSVGICSPENKGDQGKARLIFLLGIPESQHNETLLVQLYDEMITLAKNGDSLYKNLDKMNCSEIRAHVKTLCSFNTR</sequence>
<evidence type="ECO:0000256" key="4">
    <source>
        <dbReference type="ARBA" id="ARBA00023125"/>
    </source>
</evidence>
<dbReference type="Gene3D" id="3.40.930.10">
    <property type="entry name" value="Mannitol-specific EII, Chain A"/>
    <property type="match status" value="1"/>
</dbReference>
<dbReference type="InterPro" id="IPR016152">
    <property type="entry name" value="PTrfase/Anion_transptr"/>
</dbReference>
<dbReference type="InterPro" id="IPR036390">
    <property type="entry name" value="WH_DNA-bd_sf"/>
</dbReference>
<dbReference type="SUPFAM" id="SSF63520">
    <property type="entry name" value="PTS-regulatory domain, PRD"/>
    <property type="match status" value="1"/>
</dbReference>
<gene>
    <name evidence="10" type="ORF">ACFSUE_04690</name>
</gene>
<dbReference type="InterPro" id="IPR018356">
    <property type="entry name" value="Tscrpt_reg_HTH_DeoR_CS"/>
</dbReference>
<dbReference type="CDD" id="cd05568">
    <property type="entry name" value="PTS_IIB_bgl_like"/>
    <property type="match status" value="1"/>
</dbReference>
<dbReference type="PROSITE" id="PS51372">
    <property type="entry name" value="PRD_2"/>
    <property type="match status" value="1"/>
</dbReference>
<dbReference type="PROSITE" id="PS51000">
    <property type="entry name" value="HTH_DEOR_2"/>
    <property type="match status" value="1"/>
</dbReference>
<dbReference type="Pfam" id="PF08220">
    <property type="entry name" value="HTH_DeoR"/>
    <property type="match status" value="1"/>
</dbReference>
<dbReference type="InterPro" id="IPR036634">
    <property type="entry name" value="PRD_sf"/>
</dbReference>